<proteinExistence type="predicted"/>
<reference evidence="1 2" key="1">
    <citation type="submission" date="2024-04" db="EMBL/GenBank/DDBJ databases">
        <authorList>
            <person name="Fracassetti M."/>
        </authorList>
    </citation>
    <scope>NUCLEOTIDE SEQUENCE [LARGE SCALE GENOMIC DNA]</scope>
</reference>
<evidence type="ECO:0000313" key="2">
    <source>
        <dbReference type="Proteomes" id="UP001497516"/>
    </source>
</evidence>
<organism evidence="1 2">
    <name type="scientific">Linum trigynum</name>
    <dbReference type="NCBI Taxonomy" id="586398"/>
    <lineage>
        <taxon>Eukaryota</taxon>
        <taxon>Viridiplantae</taxon>
        <taxon>Streptophyta</taxon>
        <taxon>Embryophyta</taxon>
        <taxon>Tracheophyta</taxon>
        <taxon>Spermatophyta</taxon>
        <taxon>Magnoliopsida</taxon>
        <taxon>eudicotyledons</taxon>
        <taxon>Gunneridae</taxon>
        <taxon>Pentapetalae</taxon>
        <taxon>rosids</taxon>
        <taxon>fabids</taxon>
        <taxon>Malpighiales</taxon>
        <taxon>Linaceae</taxon>
        <taxon>Linum</taxon>
    </lineage>
</organism>
<protein>
    <submittedName>
        <fullName evidence="1">Uncharacterized protein</fullName>
    </submittedName>
</protein>
<accession>A0AAV2CPW4</accession>
<dbReference type="EMBL" id="OZ034813">
    <property type="protein sequence ID" value="CAL1358124.1"/>
    <property type="molecule type" value="Genomic_DNA"/>
</dbReference>
<sequence length="81" mass="9482">MLVYWQEGRVNRFSRTASLNLKAWGIFDEFNLRGEHKALSKRKEMKRWRNLLNNGDGDFSSDLQLSIRGDSGFFKLSIDGR</sequence>
<keyword evidence="2" id="KW-1185">Reference proteome</keyword>
<dbReference type="AlphaFoldDB" id="A0AAV2CPW4"/>
<dbReference type="Proteomes" id="UP001497516">
    <property type="component" value="Chromosome 1"/>
</dbReference>
<evidence type="ECO:0000313" key="1">
    <source>
        <dbReference type="EMBL" id="CAL1358124.1"/>
    </source>
</evidence>
<gene>
    <name evidence="1" type="ORF">LTRI10_LOCUS5706</name>
</gene>
<name>A0AAV2CPW4_9ROSI</name>